<dbReference type="Pfam" id="PF04082">
    <property type="entry name" value="Fungal_trans"/>
    <property type="match status" value="1"/>
</dbReference>
<reference evidence="9" key="1">
    <citation type="submission" date="2016-04" db="EMBL/GenBank/DDBJ databases">
        <authorList>
            <person name="Evans L.H."/>
            <person name="Alamgir A."/>
            <person name="Owens N."/>
            <person name="Weber N.D."/>
            <person name="Virtaneva K."/>
            <person name="Barbian K."/>
            <person name="Babar A."/>
            <person name="Rosenke K."/>
        </authorList>
    </citation>
    <scope>NUCLEOTIDE SEQUENCE [LARGE SCALE GENOMIC DNA]</scope>
    <source>
        <strain evidence="9">CBS 101.48</strain>
    </source>
</reference>
<dbReference type="InterPro" id="IPR051615">
    <property type="entry name" value="Transcr_Regulatory_Elem"/>
</dbReference>
<feature type="compositionally biased region" description="Low complexity" evidence="7">
    <location>
        <begin position="726"/>
        <end position="736"/>
    </location>
</feature>
<accession>A0A163K2E9</accession>
<keyword evidence="1" id="KW-0479">Metal-binding</keyword>
<dbReference type="GO" id="GO:0006351">
    <property type="term" value="P:DNA-templated transcription"/>
    <property type="evidence" value="ECO:0007669"/>
    <property type="project" value="InterPro"/>
</dbReference>
<feature type="region of interest" description="Disordered" evidence="7">
    <location>
        <begin position="23"/>
        <end position="85"/>
    </location>
</feature>
<protein>
    <recommendedName>
        <fullName evidence="8">Xylanolytic transcriptional activator regulatory domain-containing protein</fullName>
    </recommendedName>
</protein>
<keyword evidence="4" id="KW-0238">DNA-binding</keyword>
<feature type="compositionally biased region" description="Polar residues" evidence="7">
    <location>
        <begin position="55"/>
        <end position="66"/>
    </location>
</feature>
<dbReference type="STRING" id="4829.A0A163K2E9"/>
<gene>
    <name evidence="9" type="primary">ABSGL_10717.1 scaffold 12033</name>
</gene>
<dbReference type="GO" id="GO:0003677">
    <property type="term" value="F:DNA binding"/>
    <property type="evidence" value="ECO:0007669"/>
    <property type="project" value="UniProtKB-KW"/>
</dbReference>
<keyword evidence="5" id="KW-0804">Transcription</keyword>
<evidence type="ECO:0000313" key="10">
    <source>
        <dbReference type="Proteomes" id="UP000078561"/>
    </source>
</evidence>
<dbReference type="InParanoid" id="A0A163K2E9"/>
<feature type="compositionally biased region" description="Polar residues" evidence="7">
    <location>
        <begin position="712"/>
        <end position="721"/>
    </location>
</feature>
<dbReference type="GO" id="GO:0008270">
    <property type="term" value="F:zinc ion binding"/>
    <property type="evidence" value="ECO:0007669"/>
    <property type="project" value="InterPro"/>
</dbReference>
<dbReference type="SMART" id="SM00906">
    <property type="entry name" value="Fungal_trans"/>
    <property type="match status" value="1"/>
</dbReference>
<dbReference type="Proteomes" id="UP000078561">
    <property type="component" value="Unassembled WGS sequence"/>
</dbReference>
<feature type="compositionally biased region" description="Polar residues" evidence="7">
    <location>
        <begin position="34"/>
        <end position="48"/>
    </location>
</feature>
<keyword evidence="10" id="KW-1185">Reference proteome</keyword>
<feature type="compositionally biased region" description="Low complexity" evidence="7">
    <location>
        <begin position="693"/>
        <end position="705"/>
    </location>
</feature>
<feature type="region of interest" description="Disordered" evidence="7">
    <location>
        <begin position="107"/>
        <end position="131"/>
    </location>
</feature>
<dbReference type="InterPro" id="IPR007219">
    <property type="entry name" value="XnlR_reg_dom"/>
</dbReference>
<proteinExistence type="predicted"/>
<sequence>MLARRRKCMFVKNATDTYIRLDDSLEPDNDSAMDITTTDNEGQRQQESGEYLFANGSQSNNNLGNDQHQSLHHSQQQQQQQQQRYVEPFTRTERLVEQLTDGLTRLALNKHDDRPSSAPPSGSSQATKPINSDTIAPWLNFGDFVRWTPEMYPPAQYSVLLDMPTRAIQEHLINTFFSQCHSFLPTISRRLFYDQLEIKGPLITPLLLNIMYAHAAQHTSEWAHQSRSFYTRARQLLDDFLDTPRISTVMALLYLAAYDDGTWSSRSWVYSGMAARMAMDLGLYKANYYSSEMSQFDVELRKRVLWTTYVMDQLYSTLMERPPMLRTDMISLDLPTPLPEDNDQERLAVAALSHLCRLVMILEKVVHYFTTHRSGNRQNEKSSWAAPTGLNMADDGNQVMAFLSDIKYWHDLLPHTLTWYDDDGCTTSDGHTRHHQQQYSKHAQHQHWAIVNLHLLAFVLELSLLLCCHGPVTTDRGSYLVKSMSRLVSWTLHQPHLRISMTLTALAGLFCTSTLLAHHSTGIMGSSSDTNKDKQHSVMESLIFRQCLMDVRQCLQRIPVRDVQRFSFLVDSVLSSQASLSDSSFGGMDPTMKAAAAAVVTATGVVGGDHDLDLLSSVSSLNPSYFGGQYHHGTLPHHHRQQNHTYQHSTTVGPLATNYALMMTALTHSPLAHVLPDRVSSPTIATTEAKMDSSSSSSTSSSSSSSHRKQQRQMNSPTASRASFGLSSPSTTTLSSRIQRQQNHHPHSIEPADYTFELISVTDEWARSLTYETHQMDNGS</sequence>
<evidence type="ECO:0000256" key="7">
    <source>
        <dbReference type="SAM" id="MobiDB-lite"/>
    </source>
</evidence>
<dbReference type="PANTHER" id="PTHR31313">
    <property type="entry name" value="TY1 ENHANCER ACTIVATOR"/>
    <property type="match status" value="1"/>
</dbReference>
<feature type="compositionally biased region" description="Low complexity" evidence="7">
    <location>
        <begin position="72"/>
        <end position="83"/>
    </location>
</feature>
<evidence type="ECO:0000256" key="3">
    <source>
        <dbReference type="ARBA" id="ARBA00023015"/>
    </source>
</evidence>
<evidence type="ECO:0000256" key="6">
    <source>
        <dbReference type="ARBA" id="ARBA00023242"/>
    </source>
</evidence>
<feature type="domain" description="Xylanolytic transcriptional activator regulatory" evidence="8">
    <location>
        <begin position="267"/>
        <end position="341"/>
    </location>
</feature>
<keyword evidence="2" id="KW-0862">Zinc</keyword>
<evidence type="ECO:0000313" key="9">
    <source>
        <dbReference type="EMBL" id="SAM04851.1"/>
    </source>
</evidence>
<evidence type="ECO:0000256" key="1">
    <source>
        <dbReference type="ARBA" id="ARBA00022723"/>
    </source>
</evidence>
<name>A0A163K2E9_ABSGL</name>
<dbReference type="AlphaFoldDB" id="A0A163K2E9"/>
<dbReference type="PANTHER" id="PTHR31313:SF81">
    <property type="entry name" value="TY1 ENHANCER ACTIVATOR"/>
    <property type="match status" value="1"/>
</dbReference>
<keyword evidence="6" id="KW-0539">Nucleus</keyword>
<evidence type="ECO:0000256" key="5">
    <source>
        <dbReference type="ARBA" id="ARBA00023163"/>
    </source>
</evidence>
<evidence type="ECO:0000259" key="8">
    <source>
        <dbReference type="SMART" id="SM00906"/>
    </source>
</evidence>
<organism evidence="9">
    <name type="scientific">Absidia glauca</name>
    <name type="common">Pin mould</name>
    <dbReference type="NCBI Taxonomy" id="4829"/>
    <lineage>
        <taxon>Eukaryota</taxon>
        <taxon>Fungi</taxon>
        <taxon>Fungi incertae sedis</taxon>
        <taxon>Mucoromycota</taxon>
        <taxon>Mucoromycotina</taxon>
        <taxon>Mucoromycetes</taxon>
        <taxon>Mucorales</taxon>
        <taxon>Cunninghamellaceae</taxon>
        <taxon>Absidia</taxon>
    </lineage>
</organism>
<dbReference type="CDD" id="cd12148">
    <property type="entry name" value="fungal_TF_MHR"/>
    <property type="match status" value="1"/>
</dbReference>
<keyword evidence="3" id="KW-0805">Transcription regulation</keyword>
<evidence type="ECO:0000256" key="4">
    <source>
        <dbReference type="ARBA" id="ARBA00023125"/>
    </source>
</evidence>
<evidence type="ECO:0000256" key="2">
    <source>
        <dbReference type="ARBA" id="ARBA00022833"/>
    </source>
</evidence>
<dbReference type="OrthoDB" id="2406834at2759"/>
<feature type="region of interest" description="Disordered" evidence="7">
    <location>
        <begin position="686"/>
        <end position="751"/>
    </location>
</feature>
<dbReference type="EMBL" id="LT554417">
    <property type="protein sequence ID" value="SAM04851.1"/>
    <property type="molecule type" value="Genomic_DNA"/>
</dbReference>